<evidence type="ECO:0000313" key="1">
    <source>
        <dbReference type="EMBL" id="KJH49126.1"/>
    </source>
</evidence>
<dbReference type="OrthoDB" id="5807046at2759"/>
<dbReference type="AlphaFoldDB" id="A0A0D8Y3G3"/>
<accession>A0A0D8Y3G3</accession>
<dbReference type="EMBL" id="KN716245">
    <property type="protein sequence ID" value="KJH49126.1"/>
    <property type="molecule type" value="Genomic_DNA"/>
</dbReference>
<reference evidence="2" key="2">
    <citation type="journal article" date="2016" name="Sci. Rep.">
        <title>Dictyocaulus viviparus genome, variome and transcriptome elucidate lungworm biology and support future intervention.</title>
        <authorList>
            <person name="McNulty S.N."/>
            <person name="Strube C."/>
            <person name="Rosa B.A."/>
            <person name="Martin J.C."/>
            <person name="Tyagi R."/>
            <person name="Choi Y.J."/>
            <person name="Wang Q."/>
            <person name="Hallsworth Pepin K."/>
            <person name="Zhang X."/>
            <person name="Ozersky P."/>
            <person name="Wilson R.K."/>
            <person name="Sternberg P.W."/>
            <person name="Gasser R.B."/>
            <person name="Mitreva M."/>
        </authorList>
    </citation>
    <scope>NUCLEOTIDE SEQUENCE [LARGE SCALE GENOMIC DNA]</scope>
    <source>
        <strain evidence="2">HannoverDv2000</strain>
    </source>
</reference>
<protein>
    <recommendedName>
        <fullName evidence="3">COMM domain-containing protein</fullName>
    </recommendedName>
</protein>
<evidence type="ECO:0008006" key="3">
    <source>
        <dbReference type="Google" id="ProtNLM"/>
    </source>
</evidence>
<evidence type="ECO:0000313" key="2">
    <source>
        <dbReference type="Proteomes" id="UP000053766"/>
    </source>
</evidence>
<name>A0A0D8Y3G3_DICVI</name>
<dbReference type="Proteomes" id="UP000053766">
    <property type="component" value="Unassembled WGS sequence"/>
</dbReference>
<sequence length="167" mass="18893">MLLPCLPTFPDGLPSIDEKTFEKIARKTLIILPSVATNERLKLDENELVSESFELSREQLEKLSCLHTSYVDAVSRVWYSNGPSISKHFARQTATNKPRVKDISWSIWTQLASCQSTEEDGEPGVQLIISTDRGVMIFNLSYQEVARLHRETVRIQAEIDKLLEGAS</sequence>
<organism evidence="1 2">
    <name type="scientific">Dictyocaulus viviparus</name>
    <name type="common">Bovine lungworm</name>
    <dbReference type="NCBI Taxonomy" id="29172"/>
    <lineage>
        <taxon>Eukaryota</taxon>
        <taxon>Metazoa</taxon>
        <taxon>Ecdysozoa</taxon>
        <taxon>Nematoda</taxon>
        <taxon>Chromadorea</taxon>
        <taxon>Rhabditida</taxon>
        <taxon>Rhabditina</taxon>
        <taxon>Rhabditomorpha</taxon>
        <taxon>Strongyloidea</taxon>
        <taxon>Metastrongylidae</taxon>
        <taxon>Dictyocaulus</taxon>
    </lineage>
</organism>
<reference evidence="1 2" key="1">
    <citation type="submission" date="2013-11" db="EMBL/GenBank/DDBJ databases">
        <title>Draft genome of the bovine lungworm Dictyocaulus viviparus.</title>
        <authorList>
            <person name="Mitreva M."/>
        </authorList>
    </citation>
    <scope>NUCLEOTIDE SEQUENCE [LARGE SCALE GENOMIC DNA]</scope>
    <source>
        <strain evidence="1 2">HannoverDv2000</strain>
    </source>
</reference>
<gene>
    <name evidence="1" type="ORF">DICVIV_04756</name>
</gene>
<dbReference type="STRING" id="29172.A0A0D8Y3G3"/>
<keyword evidence="2" id="KW-1185">Reference proteome</keyword>
<proteinExistence type="predicted"/>